<dbReference type="CDD" id="cd08963">
    <property type="entry name" value="L-asparaginase_I"/>
    <property type="match status" value="1"/>
</dbReference>
<dbReference type="FunFam" id="3.40.50.40:FF:000001">
    <property type="entry name" value="L-asparaginase 1"/>
    <property type="match status" value="1"/>
</dbReference>
<dbReference type="PROSITE" id="PS00144">
    <property type="entry name" value="ASN_GLN_ASE_1"/>
    <property type="match status" value="1"/>
</dbReference>
<evidence type="ECO:0000256" key="9">
    <source>
        <dbReference type="PROSITE-ProRule" id="PRU10099"/>
    </source>
</evidence>
<reference evidence="14" key="2">
    <citation type="journal article" date="2018" name="Biosci. Biotechnol. Biochem.">
        <title>Polysaccharide hydrolase of the hadal zone amphipods Hirondellea gigas.</title>
        <authorList>
            <person name="Kobayashi H."/>
            <person name="Nagahama T."/>
            <person name="Arai W."/>
            <person name="Sasagawa Y."/>
            <person name="Umeda M."/>
            <person name="Hayashi T."/>
            <person name="Nikaido I."/>
            <person name="Watanabe H."/>
            <person name="Oguri K."/>
            <person name="Kitazato H."/>
            <person name="Fujioka K."/>
            <person name="Kido Y."/>
            <person name="Takami H."/>
        </authorList>
    </citation>
    <scope>NUCLEOTIDE SEQUENCE</scope>
    <source>
        <tissue evidence="14">Whole body</tissue>
    </source>
</reference>
<dbReference type="Pfam" id="PF17763">
    <property type="entry name" value="Asparaginase_C"/>
    <property type="match status" value="1"/>
</dbReference>
<dbReference type="InterPro" id="IPR036770">
    <property type="entry name" value="Ankyrin_rpt-contain_sf"/>
</dbReference>
<dbReference type="InterPro" id="IPR037152">
    <property type="entry name" value="L-asparaginase_N_sf"/>
</dbReference>
<keyword evidence="3" id="KW-0378">Hydrolase</keyword>
<feature type="active site" description="O-isoaspartyl threonine intermediate" evidence="6">
    <location>
        <position position="58"/>
    </location>
</feature>
<dbReference type="PROSITE" id="PS51732">
    <property type="entry name" value="ASN_GLN_ASE_3"/>
    <property type="match status" value="1"/>
</dbReference>
<feature type="region of interest" description="Disordered" evidence="11">
    <location>
        <begin position="1"/>
        <end position="25"/>
    </location>
</feature>
<protein>
    <recommendedName>
        <fullName evidence="1">asparaginase</fullName>
        <ecNumber evidence="1">3.5.1.1</ecNumber>
    </recommendedName>
</protein>
<dbReference type="SMART" id="SM00870">
    <property type="entry name" value="Asparaginase"/>
    <property type="match status" value="1"/>
</dbReference>
<dbReference type="SUPFAM" id="SSF48403">
    <property type="entry name" value="Ankyrin repeat"/>
    <property type="match status" value="1"/>
</dbReference>
<dbReference type="InterPro" id="IPR027473">
    <property type="entry name" value="L-asparaginase_C"/>
</dbReference>
<dbReference type="InterPro" id="IPR006034">
    <property type="entry name" value="Asparaginase/glutaminase-like"/>
</dbReference>
<dbReference type="InterPro" id="IPR041725">
    <property type="entry name" value="L-asparaginase_I"/>
</dbReference>
<dbReference type="InterPro" id="IPR020827">
    <property type="entry name" value="Asparaginase/glutaminase_AS1"/>
</dbReference>
<comment type="similarity">
    <text evidence="5">In the N-terminal section; belongs to the asparaginase 1 family.</text>
</comment>
<dbReference type="PROSITE" id="PS50297">
    <property type="entry name" value="ANK_REP_REGION"/>
    <property type="match status" value="2"/>
</dbReference>
<feature type="repeat" description="ANK" evidence="8">
    <location>
        <begin position="578"/>
        <end position="610"/>
    </location>
</feature>
<dbReference type="Gene3D" id="1.25.40.20">
    <property type="entry name" value="Ankyrin repeat-containing domain"/>
    <property type="match status" value="2"/>
</dbReference>
<dbReference type="PIRSF" id="PIRSF500176">
    <property type="entry name" value="L_ASNase"/>
    <property type="match status" value="1"/>
</dbReference>
<dbReference type="Pfam" id="PF00710">
    <property type="entry name" value="Asparaginase"/>
    <property type="match status" value="1"/>
</dbReference>
<dbReference type="InterPro" id="IPR006033">
    <property type="entry name" value="AsnA_fam"/>
</dbReference>
<keyword evidence="2" id="KW-0677">Repeat</keyword>
<feature type="domain" description="L-asparaginase N-terminal" evidence="12">
    <location>
        <begin position="49"/>
        <end position="261"/>
    </location>
</feature>
<dbReference type="Pfam" id="PF12796">
    <property type="entry name" value="Ank_2"/>
    <property type="match status" value="2"/>
</dbReference>
<feature type="active site" evidence="9">
    <location>
        <position position="58"/>
    </location>
</feature>
<evidence type="ECO:0000256" key="5">
    <source>
        <dbReference type="ARBA" id="ARBA00061199"/>
    </source>
</evidence>
<feature type="domain" description="Asparaginase/glutaminase C-terminal" evidence="13">
    <location>
        <begin position="281"/>
        <end position="395"/>
    </location>
</feature>
<organism evidence="14">
    <name type="scientific">Hirondellea gigas</name>
    <dbReference type="NCBI Taxonomy" id="1518452"/>
    <lineage>
        <taxon>Eukaryota</taxon>
        <taxon>Metazoa</taxon>
        <taxon>Ecdysozoa</taxon>
        <taxon>Arthropoda</taxon>
        <taxon>Crustacea</taxon>
        <taxon>Multicrustacea</taxon>
        <taxon>Malacostraca</taxon>
        <taxon>Eumalacostraca</taxon>
        <taxon>Peracarida</taxon>
        <taxon>Amphipoda</taxon>
        <taxon>Amphilochidea</taxon>
        <taxon>Lysianassida</taxon>
        <taxon>Lysianassidira</taxon>
        <taxon>Lysianassoidea</taxon>
        <taxon>Lysianassidae</taxon>
        <taxon>Hirondellea</taxon>
    </lineage>
</organism>
<reference evidence="15" key="1">
    <citation type="submission" date="2017-11" db="EMBL/GenBank/DDBJ databases">
        <title>The sensing device of the deep-sea amphipod.</title>
        <authorList>
            <person name="Kobayashi H."/>
            <person name="Nagahama T."/>
            <person name="Arai W."/>
            <person name="Sasagawa Y."/>
            <person name="Umeda M."/>
            <person name="Hayashi T."/>
            <person name="Nikaido I."/>
            <person name="Watanabe H."/>
            <person name="Oguri K."/>
            <person name="Kitazato H."/>
            <person name="Fujioka K."/>
            <person name="Kido Y."/>
            <person name="Takami H."/>
        </authorList>
    </citation>
    <scope>NUCLEOTIDE SEQUENCE</scope>
    <source>
        <tissue evidence="15">Whole body</tissue>
    </source>
</reference>
<proteinExistence type="evidence at transcript level"/>
<dbReference type="InterPro" id="IPR002110">
    <property type="entry name" value="Ankyrin_rpt"/>
</dbReference>
<evidence type="ECO:0000259" key="12">
    <source>
        <dbReference type="Pfam" id="PF00710"/>
    </source>
</evidence>
<dbReference type="PROSITE" id="PS50088">
    <property type="entry name" value="ANK_REPEAT"/>
    <property type="match status" value="2"/>
</dbReference>
<dbReference type="PANTHER" id="PTHR11707">
    <property type="entry name" value="L-ASPARAGINASE"/>
    <property type="match status" value="1"/>
</dbReference>
<dbReference type="EC" id="3.5.1.1" evidence="1"/>
<dbReference type="GO" id="GO:0006528">
    <property type="term" value="P:asparagine metabolic process"/>
    <property type="evidence" value="ECO:0007669"/>
    <property type="project" value="UniProtKB-ARBA"/>
</dbReference>
<feature type="binding site" evidence="7">
    <location>
        <begin position="159"/>
        <end position="160"/>
    </location>
    <ligand>
        <name>substrate</name>
    </ligand>
</feature>
<dbReference type="AlphaFoldDB" id="A0A2P2HVG8"/>
<feature type="repeat" description="ANK" evidence="8">
    <location>
        <begin position="479"/>
        <end position="511"/>
    </location>
</feature>
<evidence type="ECO:0000256" key="10">
    <source>
        <dbReference type="PROSITE-ProRule" id="PRU10100"/>
    </source>
</evidence>
<feature type="binding site" evidence="7">
    <location>
        <position position="128"/>
    </location>
    <ligand>
        <name>substrate</name>
    </ligand>
</feature>
<evidence type="ECO:0000256" key="7">
    <source>
        <dbReference type="PIRSR" id="PIRSR001220-2"/>
    </source>
</evidence>
<feature type="active site" evidence="10">
    <location>
        <position position="159"/>
    </location>
</feature>
<evidence type="ECO:0000313" key="14">
    <source>
        <dbReference type="EMBL" id="LAB65819.1"/>
    </source>
</evidence>
<evidence type="ECO:0000256" key="4">
    <source>
        <dbReference type="ARBA" id="ARBA00023043"/>
    </source>
</evidence>
<evidence type="ECO:0000259" key="13">
    <source>
        <dbReference type="Pfam" id="PF17763"/>
    </source>
</evidence>
<evidence type="ECO:0000313" key="15">
    <source>
        <dbReference type="EMBL" id="LAC19937.1"/>
    </source>
</evidence>
<accession>A0A2P2HVG8</accession>
<sequence length="644" mass="70479">MPKFSSKSVESIGGISVDTDNEDDDNVLKKSMYRTSLEALTDVDWQESRVLIFYTGGTIGMTKNTRGKLAPNPGELEARIRKYPHMHDEEYAKERFGGLASPPLVLPDCREKRRVVYWVYEYSPLLDSSNMTMEHWSRIGNDIKTTYEDFDGFVILHGTDTLAYTASALSFMLENLGKPVVITGSQIPLFETRSDGRDNFIGSLIMAGCYSNIPEVTVFFNSKLFRGNRTAKVSTGRLNAFDSPNFSPLATAGISISVDYRSIFRPTALVKFDVFSNLSHDVALLRIFPSISSDTVKSFLANVKGAVIQTYGSGNIPSNRMDILEAMSNAANRGVIIINITQCMHGGVEAIYETGEAMVNAGVLSGFDMTPEAALAKLSYVIGKDIDLETKKKMMLTSLRGEMTVTVSDEDGGIESDLAVDDIIESIGKALEMNSAVGQLHLQEILVPTLFLNAVQNSDITRMNQLIDHVEDLNQTDAMGTTYLHVAVSEGQLEVVMWLLQHGALVHVKDLKGHTPLWVAVACELEKIIKLLVVTGAHLTELPTRVGEALVSAGAAGNTKKISSFLTAGVNIDQQDNLGRTSLHAACVVGATEMVEFLLGRGASSSREDKIFMTPTMCAQANHYTDIVNMCKEHFTSQEHSPTV</sequence>
<dbReference type="InterPro" id="IPR036152">
    <property type="entry name" value="Asp/glu_Ase-like_sf"/>
</dbReference>
<dbReference type="Gene3D" id="3.40.50.1170">
    <property type="entry name" value="L-asparaginase, N-terminal domain"/>
    <property type="match status" value="1"/>
</dbReference>
<dbReference type="InterPro" id="IPR027474">
    <property type="entry name" value="L-asparaginase_N"/>
</dbReference>
<dbReference type="GO" id="GO:0004067">
    <property type="term" value="F:asparaginase activity"/>
    <property type="evidence" value="ECO:0007669"/>
    <property type="project" value="UniProtKB-UniRule"/>
</dbReference>
<dbReference type="EMBL" id="IACT01000530">
    <property type="protein sequence ID" value="LAC19937.1"/>
    <property type="molecule type" value="mRNA"/>
</dbReference>
<dbReference type="InterPro" id="IPR040919">
    <property type="entry name" value="Asparaginase_C"/>
</dbReference>
<name>A0A2P2HVG8_9CRUS</name>
<dbReference type="SMART" id="SM00248">
    <property type="entry name" value="ANK"/>
    <property type="match status" value="3"/>
</dbReference>
<evidence type="ECO:0000256" key="11">
    <source>
        <dbReference type="SAM" id="MobiDB-lite"/>
    </source>
</evidence>
<dbReference type="PRINTS" id="PR00139">
    <property type="entry name" value="ASNGLNASE"/>
</dbReference>
<evidence type="ECO:0000256" key="3">
    <source>
        <dbReference type="ARBA" id="ARBA00022801"/>
    </source>
</evidence>
<dbReference type="PANTHER" id="PTHR11707:SF28">
    <property type="entry name" value="60 KDA LYSOPHOSPHOLIPASE"/>
    <property type="match status" value="1"/>
</dbReference>
<dbReference type="PIRSF" id="PIRSF001220">
    <property type="entry name" value="L-ASNase_gatD"/>
    <property type="match status" value="1"/>
</dbReference>
<dbReference type="FunFam" id="3.40.50.1170:FF:000003">
    <property type="entry name" value="60 kDa lysophospholipase"/>
    <property type="match status" value="1"/>
</dbReference>
<dbReference type="EMBL" id="IACF01000001">
    <property type="protein sequence ID" value="LAB65819.1"/>
    <property type="molecule type" value="mRNA"/>
</dbReference>
<dbReference type="NCBIfam" id="TIGR00519">
    <property type="entry name" value="asnASE_I"/>
    <property type="match status" value="1"/>
</dbReference>
<evidence type="ECO:0000256" key="8">
    <source>
        <dbReference type="PROSITE-ProRule" id="PRU00023"/>
    </source>
</evidence>
<dbReference type="InterPro" id="IPR027475">
    <property type="entry name" value="Asparaginase/glutaminase_AS2"/>
</dbReference>
<evidence type="ECO:0000256" key="1">
    <source>
        <dbReference type="ARBA" id="ARBA00012920"/>
    </source>
</evidence>
<evidence type="ECO:0000256" key="6">
    <source>
        <dbReference type="PIRSR" id="PIRSR001220-1"/>
    </source>
</evidence>
<evidence type="ECO:0000256" key="2">
    <source>
        <dbReference type="ARBA" id="ARBA00022737"/>
    </source>
</evidence>
<dbReference type="Gene3D" id="3.40.50.40">
    <property type="match status" value="1"/>
</dbReference>
<keyword evidence="4 8" id="KW-0040">ANK repeat</keyword>
<dbReference type="SFLD" id="SFLDS00057">
    <property type="entry name" value="Glutaminase/Asparaginase"/>
    <property type="match status" value="1"/>
</dbReference>
<dbReference type="SUPFAM" id="SSF53774">
    <property type="entry name" value="Glutaminase/Asparaginase"/>
    <property type="match status" value="1"/>
</dbReference>
<dbReference type="PROSITE" id="PS00917">
    <property type="entry name" value="ASN_GLN_ASE_2"/>
    <property type="match status" value="1"/>
</dbReference>